<gene>
    <name evidence="1" type="ORF">BG845_00922</name>
</gene>
<dbReference type="STRING" id="2074.BG845_00922"/>
<accession>A0A1Y2N8A8</accession>
<organism evidence="1 2">
    <name type="scientific">Pseudonocardia autotrophica</name>
    <name type="common">Amycolata autotrophica</name>
    <name type="synonym">Nocardia autotrophica</name>
    <dbReference type="NCBI Taxonomy" id="2074"/>
    <lineage>
        <taxon>Bacteria</taxon>
        <taxon>Bacillati</taxon>
        <taxon>Actinomycetota</taxon>
        <taxon>Actinomycetes</taxon>
        <taxon>Pseudonocardiales</taxon>
        <taxon>Pseudonocardiaceae</taxon>
        <taxon>Pseudonocardia</taxon>
    </lineage>
</organism>
<evidence type="ECO:0000313" key="2">
    <source>
        <dbReference type="Proteomes" id="UP000194360"/>
    </source>
</evidence>
<sequence length="471" mass="51299">MAIVIACHILGGNRMTSVRDAAGRARANLKRRDQAALVLPADRDPVGLLEGQHVSRLADLVPVRVGRMLQSPFAFYRGGAGLMARDLRDAPVSGVDVVLCGDAHISNFGFYASPERELVFDLNDFDEAGIGPWEWDVRRLAASVHIGGRDIGLSEDACRDAVVAAAEAYRTVLRQFVELSAVERYFYRVDTSEVAERLGEAGRRTWLKATDKARGRTSEQVLRKLTVQSENGRLRIDDQPPVLQHVNHATADDIPQLFDQYRTTLREDVAFLLAQFRPVDFALRVVGVGSVGTRCYLIALEGPAGEVLFLQAKEAQASVLTSHGGRPSVIPGYEGGADHIEGHRVVAAQRILQATSDPFLGWITGWAGESGDRPRVDYYWRQFRDMKGSIDPATLSADGYRAYGTLCAALLARAHGQSPGGRVIARYLGRSERYALATADWAAGYADVAEADFETVAAAVAAGRLPVERGV</sequence>
<reference evidence="1 2" key="1">
    <citation type="submission" date="2016-09" db="EMBL/GenBank/DDBJ databases">
        <title>Pseudonocardia autotrophica DSM535, a candidate organism with high potential of specific P450 cytochromes.</title>
        <authorList>
            <person name="Grumaz C."/>
            <person name="Vainshtein Y."/>
            <person name="Kirstahler P."/>
            <person name="Sohn K."/>
        </authorList>
    </citation>
    <scope>NUCLEOTIDE SEQUENCE [LARGE SCALE GENOMIC DNA]</scope>
    <source>
        <strain evidence="1 2">DSM 535</strain>
    </source>
</reference>
<protein>
    <recommendedName>
        <fullName evidence="3">DUF2252 domain-containing protein</fullName>
    </recommendedName>
</protein>
<dbReference type="EMBL" id="MIGB01000003">
    <property type="protein sequence ID" value="OSY43317.1"/>
    <property type="molecule type" value="Genomic_DNA"/>
</dbReference>
<dbReference type="PANTHER" id="PTHR39441:SF1">
    <property type="entry name" value="DUF2252 DOMAIN-CONTAINING PROTEIN"/>
    <property type="match status" value="1"/>
</dbReference>
<evidence type="ECO:0008006" key="3">
    <source>
        <dbReference type="Google" id="ProtNLM"/>
    </source>
</evidence>
<dbReference type="Proteomes" id="UP000194360">
    <property type="component" value="Unassembled WGS sequence"/>
</dbReference>
<dbReference type="InterPro" id="IPR018721">
    <property type="entry name" value="DUF2252"/>
</dbReference>
<comment type="caution">
    <text evidence="1">The sequence shown here is derived from an EMBL/GenBank/DDBJ whole genome shotgun (WGS) entry which is preliminary data.</text>
</comment>
<name>A0A1Y2N8A8_PSEAH</name>
<evidence type="ECO:0000313" key="1">
    <source>
        <dbReference type="EMBL" id="OSY43317.1"/>
    </source>
</evidence>
<keyword evidence="2" id="KW-1185">Reference proteome</keyword>
<dbReference type="PANTHER" id="PTHR39441">
    <property type="entry name" value="DUF2252 DOMAIN-CONTAINING PROTEIN"/>
    <property type="match status" value="1"/>
</dbReference>
<proteinExistence type="predicted"/>
<dbReference type="Pfam" id="PF10009">
    <property type="entry name" value="DUF2252"/>
    <property type="match status" value="1"/>
</dbReference>
<dbReference type="AlphaFoldDB" id="A0A1Y2N8A8"/>